<name>A0ABY6HIF6_9FIRM</name>
<dbReference type="InterPro" id="IPR010572">
    <property type="entry name" value="Tail_dom"/>
</dbReference>
<dbReference type="Pfam" id="PF18994">
    <property type="entry name" value="Prophage_tailD1"/>
    <property type="match status" value="1"/>
</dbReference>
<dbReference type="InterPro" id="IPR007119">
    <property type="entry name" value="Phage_tail_spike_N"/>
</dbReference>
<evidence type="ECO:0000259" key="2">
    <source>
        <dbReference type="Pfam" id="PF18994"/>
    </source>
</evidence>
<gene>
    <name evidence="3" type="ORF">LNN31_07890</name>
</gene>
<proteinExistence type="predicted"/>
<evidence type="ECO:0000313" key="4">
    <source>
        <dbReference type="Proteomes" id="UP001163550"/>
    </source>
</evidence>
<dbReference type="InterPro" id="IPR044051">
    <property type="entry name" value="Prophage_tail_N"/>
</dbReference>
<sequence>MMILSILNQNKTLIGELDQLNNCYITELLENGEDTLSFEIYVKHPLYKDMIEENLILTDDNRYVIKSIDEHGQTTIIGCVLDLSDFMVAGYHQFLLEDITLTGLLTQLLVGTSWTVTGAENITSTKTVSLESGNTLDLLRLAEKTYGVIFRYDCIGKTVRVTTIQGYTNKGVHFSDELNIKECELRGDSFDLVTRLYAFGKDGLSFEDINGGKVYVENFEYTSKVITQVWVDERYQLKEELLAAAQKKVAGLSIPNRVYTASVVDLASLLPDDYGNLAIAIGDKVTLIDRIRGIEVEHQIVKLVSYPDTPEKNVAELGRVSTDFESTITKLKTEDIKEAIVKTVPPAVNEYMNEYFGGQKWVCVEAYPEVMDQGTLYLKYVSG</sequence>
<reference evidence="3" key="1">
    <citation type="submission" date="2021-11" db="EMBL/GenBank/DDBJ databases">
        <title>Isoprene-degrading acetogen.</title>
        <authorList>
            <person name="Yang Y."/>
            <person name="Jin H."/>
            <person name="Yan J."/>
        </authorList>
    </citation>
    <scope>NUCLEOTIDE SEQUENCE</scope>
    <source>
        <strain evidence="3">Berkeley</strain>
    </source>
</reference>
<feature type="domain" description="Tail spike" evidence="1">
    <location>
        <begin position="104"/>
        <end position="330"/>
    </location>
</feature>
<evidence type="ECO:0000259" key="1">
    <source>
        <dbReference type="Pfam" id="PF06605"/>
    </source>
</evidence>
<accession>A0ABY6HIF6</accession>
<dbReference type="NCBIfam" id="TIGR01665">
    <property type="entry name" value="put_anti_recept"/>
    <property type="match status" value="1"/>
</dbReference>
<protein>
    <submittedName>
        <fullName evidence="3">Phage tail protein</fullName>
    </submittedName>
</protein>
<keyword evidence="4" id="KW-1185">Reference proteome</keyword>
<dbReference type="Pfam" id="PF06605">
    <property type="entry name" value="Prophage_tail"/>
    <property type="match status" value="1"/>
</dbReference>
<evidence type="ECO:0000313" key="3">
    <source>
        <dbReference type="EMBL" id="UYO64328.1"/>
    </source>
</evidence>
<dbReference type="Proteomes" id="UP001163550">
    <property type="component" value="Chromosome"/>
</dbReference>
<feature type="domain" description="Prophage endopeptidase tail N-terminal" evidence="2">
    <location>
        <begin position="6"/>
        <end position="70"/>
    </location>
</feature>
<dbReference type="RefSeq" id="WP_228882066.1">
    <property type="nucleotide sequence ID" value="NZ_CABIIK010000043.1"/>
</dbReference>
<organism evidence="3 4">
    <name type="scientific">Acetobacterium wieringae</name>
    <dbReference type="NCBI Taxonomy" id="52694"/>
    <lineage>
        <taxon>Bacteria</taxon>
        <taxon>Bacillati</taxon>
        <taxon>Bacillota</taxon>
        <taxon>Clostridia</taxon>
        <taxon>Eubacteriales</taxon>
        <taxon>Eubacteriaceae</taxon>
        <taxon>Acetobacterium</taxon>
    </lineage>
</organism>
<dbReference type="EMBL" id="CP087994">
    <property type="protein sequence ID" value="UYO64328.1"/>
    <property type="molecule type" value="Genomic_DNA"/>
</dbReference>